<dbReference type="SUPFAM" id="SSF52540">
    <property type="entry name" value="P-loop containing nucleoside triphosphate hydrolases"/>
    <property type="match status" value="2"/>
</dbReference>
<accession>A0A316UV30</accession>
<dbReference type="InterPro" id="IPR050496">
    <property type="entry name" value="SNF2_RAD54_helicase_repair"/>
</dbReference>
<dbReference type="STRING" id="1569628.A0A316UV30"/>
<dbReference type="Pfam" id="PF00176">
    <property type="entry name" value="SNF2-rel_dom"/>
    <property type="match status" value="1"/>
</dbReference>
<keyword evidence="4" id="KW-0067">ATP-binding</keyword>
<reference evidence="8 9" key="1">
    <citation type="journal article" date="2018" name="Mol. Biol. Evol.">
        <title>Broad Genomic Sampling Reveals a Smut Pathogenic Ancestry of the Fungal Clade Ustilaginomycotina.</title>
        <authorList>
            <person name="Kijpornyongpan T."/>
            <person name="Mondo S.J."/>
            <person name="Barry K."/>
            <person name="Sandor L."/>
            <person name="Lee J."/>
            <person name="Lipzen A."/>
            <person name="Pangilinan J."/>
            <person name="LaButti K."/>
            <person name="Hainaut M."/>
            <person name="Henrissat B."/>
            <person name="Grigoriev I.V."/>
            <person name="Spatafora J.W."/>
            <person name="Aime M.C."/>
        </authorList>
    </citation>
    <scope>NUCLEOTIDE SEQUENCE [LARGE SCALE GENOMIC DNA]</scope>
    <source>
        <strain evidence="8 9">MCA 5214</strain>
    </source>
</reference>
<dbReference type="GO" id="GO:0005634">
    <property type="term" value="C:nucleus"/>
    <property type="evidence" value="ECO:0007669"/>
    <property type="project" value="UniProtKB-SubCell"/>
</dbReference>
<dbReference type="FunFam" id="3.40.50.10810:FF:000019">
    <property type="entry name" value="DNA excision repair protein ERCC-6-like 2 isoform X1"/>
    <property type="match status" value="1"/>
</dbReference>
<gene>
    <name evidence="8" type="ORF">BDZ90DRAFT_206447</name>
</gene>
<evidence type="ECO:0008006" key="10">
    <source>
        <dbReference type="Google" id="ProtNLM"/>
    </source>
</evidence>
<sequence>RPPFVPQSAEQELIGPLFLDANVAVPASINRFLRDYQRRGIEFLYCAYKEGRGAILADDMGLGKTVQVAAFLAAIMGKEGGSRDTRRRAEAIQTGRLDRRGKADSIWPTCLILVPKSLTGNWISELNTWGCFEHERFGSGSEHQDTLYRFQRGYFDIVLCSHEYATRHILELKDLPWSCVFADEAHKFKNPATQMTKAMNLFECKRRFAMTGTVIQNRSEEMWTLLDWTNPGTFADLNTWQLLISIPLRLGQRSTASRRELDTTRTVAHALTKKLLPPYMLRRTKALVAKDLPTKHEKIVFCPLSPTQFDAYRRLLALPEVEAMREADKPCPCGAKDDEGLPFKLKNCCDQTADTEQFFRTLYLLLCLANHSALFFPTPADANSPKLEIRARHAQQKVYCHLLWPEDWRRKECNDRTGLDERLCGKWLALRELLKEWKAKGDKVLIFSRSLRLLGWIESWISRSDYKWLRLDGSTHPSMRQGLVEQFNKDPSIFCFLISTSAGGVGLNLTGANKVVVVDPNWSPAMDAQAVDRAYRIGQTRPVTVFRLIGAGTIEELVYGRQVYKTQAAYQAGGGKNVATGGRRYFEGVEMNKKYTGELFGIGNLLSYQEESISRKLVAVE</sequence>
<dbReference type="InterPro" id="IPR001650">
    <property type="entry name" value="Helicase_C-like"/>
</dbReference>
<feature type="non-terminal residue" evidence="8">
    <location>
        <position position="621"/>
    </location>
</feature>
<dbReference type="RefSeq" id="XP_025363778.1">
    <property type="nucleotide sequence ID" value="XM_025503963.1"/>
</dbReference>
<organism evidence="8 9">
    <name type="scientific">Jaminaea rosea</name>
    <dbReference type="NCBI Taxonomy" id="1569628"/>
    <lineage>
        <taxon>Eukaryota</taxon>
        <taxon>Fungi</taxon>
        <taxon>Dikarya</taxon>
        <taxon>Basidiomycota</taxon>
        <taxon>Ustilaginomycotina</taxon>
        <taxon>Exobasidiomycetes</taxon>
        <taxon>Microstromatales</taxon>
        <taxon>Microstromatales incertae sedis</taxon>
        <taxon>Jaminaea</taxon>
    </lineage>
</organism>
<protein>
    <recommendedName>
        <fullName evidence="10">P-loop containing nucleoside triphosphate hydrolase protein</fullName>
    </recommendedName>
</protein>
<dbReference type="OrthoDB" id="413460at2759"/>
<evidence type="ECO:0000313" key="9">
    <source>
        <dbReference type="Proteomes" id="UP000245884"/>
    </source>
</evidence>
<name>A0A316UV30_9BASI</name>
<dbReference type="InterPro" id="IPR027417">
    <property type="entry name" value="P-loop_NTPase"/>
</dbReference>
<comment type="subcellular location">
    <subcellularLocation>
        <location evidence="1">Nucleus</location>
    </subcellularLocation>
</comment>
<feature type="domain" description="Helicase C-terminal" evidence="7">
    <location>
        <begin position="429"/>
        <end position="586"/>
    </location>
</feature>
<dbReference type="GeneID" id="37025786"/>
<keyword evidence="2" id="KW-0547">Nucleotide-binding</keyword>
<dbReference type="SMART" id="SM00487">
    <property type="entry name" value="DEXDc"/>
    <property type="match status" value="1"/>
</dbReference>
<dbReference type="GO" id="GO:0016787">
    <property type="term" value="F:hydrolase activity"/>
    <property type="evidence" value="ECO:0007669"/>
    <property type="project" value="UniProtKB-KW"/>
</dbReference>
<feature type="non-terminal residue" evidence="8">
    <location>
        <position position="1"/>
    </location>
</feature>
<dbReference type="CDD" id="cd18793">
    <property type="entry name" value="SF2_C_SNF"/>
    <property type="match status" value="1"/>
</dbReference>
<dbReference type="Gene3D" id="3.40.50.300">
    <property type="entry name" value="P-loop containing nucleotide triphosphate hydrolases"/>
    <property type="match status" value="1"/>
</dbReference>
<evidence type="ECO:0000256" key="2">
    <source>
        <dbReference type="ARBA" id="ARBA00022741"/>
    </source>
</evidence>
<dbReference type="Gene3D" id="3.40.50.10810">
    <property type="entry name" value="Tandem AAA-ATPase domain"/>
    <property type="match status" value="1"/>
</dbReference>
<keyword evidence="5" id="KW-0539">Nucleus</keyword>
<evidence type="ECO:0000256" key="1">
    <source>
        <dbReference type="ARBA" id="ARBA00004123"/>
    </source>
</evidence>
<dbReference type="PANTHER" id="PTHR45629:SF7">
    <property type="entry name" value="DNA EXCISION REPAIR PROTEIN ERCC-6-RELATED"/>
    <property type="match status" value="1"/>
</dbReference>
<keyword evidence="3" id="KW-0378">Hydrolase</keyword>
<evidence type="ECO:0000256" key="4">
    <source>
        <dbReference type="ARBA" id="ARBA00022840"/>
    </source>
</evidence>
<evidence type="ECO:0000256" key="5">
    <source>
        <dbReference type="ARBA" id="ARBA00023242"/>
    </source>
</evidence>
<dbReference type="Pfam" id="PF00271">
    <property type="entry name" value="Helicase_C"/>
    <property type="match status" value="1"/>
</dbReference>
<dbReference type="InterPro" id="IPR000330">
    <property type="entry name" value="SNF2_N"/>
</dbReference>
<evidence type="ECO:0000259" key="6">
    <source>
        <dbReference type="PROSITE" id="PS51192"/>
    </source>
</evidence>
<dbReference type="PROSITE" id="PS51192">
    <property type="entry name" value="HELICASE_ATP_BIND_1"/>
    <property type="match status" value="1"/>
</dbReference>
<dbReference type="SMART" id="SM00490">
    <property type="entry name" value="HELICc"/>
    <property type="match status" value="1"/>
</dbReference>
<dbReference type="EMBL" id="KZ819664">
    <property type="protein sequence ID" value="PWN29166.1"/>
    <property type="molecule type" value="Genomic_DNA"/>
</dbReference>
<dbReference type="GO" id="GO:0005524">
    <property type="term" value="F:ATP binding"/>
    <property type="evidence" value="ECO:0007669"/>
    <property type="project" value="InterPro"/>
</dbReference>
<proteinExistence type="predicted"/>
<dbReference type="InterPro" id="IPR038718">
    <property type="entry name" value="SNF2-like_sf"/>
</dbReference>
<dbReference type="Proteomes" id="UP000245884">
    <property type="component" value="Unassembled WGS sequence"/>
</dbReference>
<dbReference type="AlphaFoldDB" id="A0A316UV30"/>
<dbReference type="InterPro" id="IPR014001">
    <property type="entry name" value="Helicase_ATP-bd"/>
</dbReference>
<keyword evidence="9" id="KW-1185">Reference proteome</keyword>
<evidence type="ECO:0000256" key="3">
    <source>
        <dbReference type="ARBA" id="ARBA00022801"/>
    </source>
</evidence>
<evidence type="ECO:0000313" key="8">
    <source>
        <dbReference type="EMBL" id="PWN29166.1"/>
    </source>
</evidence>
<dbReference type="InterPro" id="IPR049730">
    <property type="entry name" value="SNF2/RAD54-like_C"/>
</dbReference>
<dbReference type="PANTHER" id="PTHR45629">
    <property type="entry name" value="SNF2/RAD54 FAMILY MEMBER"/>
    <property type="match status" value="1"/>
</dbReference>
<evidence type="ECO:0000259" key="7">
    <source>
        <dbReference type="PROSITE" id="PS51194"/>
    </source>
</evidence>
<dbReference type="PROSITE" id="PS51194">
    <property type="entry name" value="HELICASE_CTER"/>
    <property type="match status" value="1"/>
</dbReference>
<feature type="domain" description="Helicase ATP-binding" evidence="6">
    <location>
        <begin position="45"/>
        <end position="232"/>
    </location>
</feature>